<dbReference type="Pfam" id="PF10354">
    <property type="entry name" value="BMT5-like"/>
    <property type="match status" value="1"/>
</dbReference>
<reference evidence="3 4" key="1">
    <citation type="submission" date="2024-12" db="EMBL/GenBank/DDBJ databases">
        <title>The unique morphological basis and parallel evolutionary history of personate flowers in Penstemon.</title>
        <authorList>
            <person name="Depatie T.H."/>
            <person name="Wessinger C.A."/>
        </authorList>
    </citation>
    <scope>NUCLEOTIDE SEQUENCE [LARGE SCALE GENOMIC DNA]</scope>
    <source>
        <strain evidence="3">WTNN_2</strain>
        <tissue evidence="3">Leaf</tissue>
    </source>
</reference>
<feature type="domain" description="25S rRNA (uridine-N(3))-methyltransferase BMT5-like" evidence="2">
    <location>
        <begin position="89"/>
        <end position="255"/>
    </location>
</feature>
<evidence type="ECO:0000259" key="2">
    <source>
        <dbReference type="Pfam" id="PF10354"/>
    </source>
</evidence>
<evidence type="ECO:0000256" key="1">
    <source>
        <dbReference type="SAM" id="MobiDB-lite"/>
    </source>
</evidence>
<gene>
    <name evidence="3" type="ORF">ACJIZ3_004769</name>
</gene>
<accession>A0ABD3S2Z3</accession>
<organism evidence="3 4">
    <name type="scientific">Penstemon smallii</name>
    <dbReference type="NCBI Taxonomy" id="265156"/>
    <lineage>
        <taxon>Eukaryota</taxon>
        <taxon>Viridiplantae</taxon>
        <taxon>Streptophyta</taxon>
        <taxon>Embryophyta</taxon>
        <taxon>Tracheophyta</taxon>
        <taxon>Spermatophyta</taxon>
        <taxon>Magnoliopsida</taxon>
        <taxon>eudicotyledons</taxon>
        <taxon>Gunneridae</taxon>
        <taxon>Pentapetalae</taxon>
        <taxon>asterids</taxon>
        <taxon>lamiids</taxon>
        <taxon>Lamiales</taxon>
        <taxon>Plantaginaceae</taxon>
        <taxon>Cheloneae</taxon>
        <taxon>Penstemon</taxon>
    </lineage>
</organism>
<name>A0ABD3S2Z3_9LAMI</name>
<evidence type="ECO:0000313" key="3">
    <source>
        <dbReference type="EMBL" id="KAL3818864.1"/>
    </source>
</evidence>
<dbReference type="Proteomes" id="UP001634393">
    <property type="component" value="Unassembled WGS sequence"/>
</dbReference>
<evidence type="ECO:0000313" key="4">
    <source>
        <dbReference type="Proteomes" id="UP001634393"/>
    </source>
</evidence>
<proteinExistence type="predicted"/>
<dbReference type="AlphaFoldDB" id="A0ABD3S2Z3"/>
<dbReference type="InterPro" id="IPR029063">
    <property type="entry name" value="SAM-dependent_MTases_sf"/>
</dbReference>
<keyword evidence="4" id="KW-1185">Reference proteome</keyword>
<protein>
    <recommendedName>
        <fullName evidence="2">25S rRNA (uridine-N(3))-methyltransferase BMT5-like domain-containing protein</fullName>
    </recommendedName>
</protein>
<dbReference type="InterPro" id="IPR019446">
    <property type="entry name" value="BMT5-like"/>
</dbReference>
<dbReference type="PANTHER" id="PTHR11538">
    <property type="entry name" value="PHENYLALANYL-TRNA SYNTHETASE"/>
    <property type="match status" value="1"/>
</dbReference>
<comment type="caution">
    <text evidence="3">The sequence shown here is derived from an EMBL/GenBank/DDBJ whole genome shotgun (WGS) entry which is preliminary data.</text>
</comment>
<sequence>MGILPSRLIPRLIGGEDDEEIDQRPRFNPLSREDTNNKYSTTTSTHTHDVNDEEAIIIKVRENNNYYNNNIRHDRGRWIKHYSSFHRILLVGEGDFSFSASLAKAFGCRASNLIATSFDSQDFLMENYQSAMSNIFELSIRKSRIMHEIDATTMATHPFLGNIKFDRIIFNFPFAGFFKEMPRKTQIRFHRQLVSMFLENAKEMISEDGEIHISHKTNGFHREWKLEVVASSHRLRLIEAVSFNRLDYPGYNTKRGFGGDDNFDCYPSKTYKFGL</sequence>
<dbReference type="SUPFAM" id="SSF53335">
    <property type="entry name" value="S-adenosyl-L-methionine-dependent methyltransferases"/>
    <property type="match status" value="1"/>
</dbReference>
<dbReference type="EMBL" id="JBJXBP010000007">
    <property type="protein sequence ID" value="KAL3818864.1"/>
    <property type="molecule type" value="Genomic_DNA"/>
</dbReference>
<feature type="region of interest" description="Disordered" evidence="1">
    <location>
        <begin position="20"/>
        <end position="46"/>
    </location>
</feature>
<dbReference type="PANTHER" id="PTHR11538:SF70">
    <property type="entry name" value="25S RRNA (URIDINE-N(3))-METHYLTRANSFERASE BMT5-LIKE DOMAIN-CONTAINING PROTEIN"/>
    <property type="match status" value="1"/>
</dbReference>